<protein>
    <submittedName>
        <fullName evidence="10">DtxR family transcriptional regulator</fullName>
    </submittedName>
</protein>
<keyword evidence="4" id="KW-0408">Iron</keyword>
<dbReference type="SMART" id="SM00529">
    <property type="entry name" value="HTH_DTXR"/>
    <property type="match status" value="1"/>
</dbReference>
<dbReference type="GO" id="GO:0005737">
    <property type="term" value="C:cytoplasm"/>
    <property type="evidence" value="ECO:0007669"/>
    <property type="project" value="UniProtKB-SubCell"/>
</dbReference>
<dbReference type="GO" id="GO:0046914">
    <property type="term" value="F:transition metal ion binding"/>
    <property type="evidence" value="ECO:0007669"/>
    <property type="project" value="InterPro"/>
</dbReference>
<feature type="domain" description="HTH dtxR-type" evidence="8">
    <location>
        <begin position="7"/>
        <end position="68"/>
    </location>
</feature>
<dbReference type="Proteomes" id="UP001369247">
    <property type="component" value="Unassembled WGS sequence"/>
</dbReference>
<accession>A0A9E7UMC5</accession>
<gene>
    <name evidence="10" type="ORF">N5910_03310</name>
    <name evidence="9" type="ORF">U2150_08190</name>
</gene>
<dbReference type="SMART" id="SM00899">
    <property type="entry name" value="FeoA"/>
    <property type="match status" value="1"/>
</dbReference>
<evidence type="ECO:0000313" key="9">
    <source>
        <dbReference type="EMBL" id="MEJ8543465.1"/>
    </source>
</evidence>
<dbReference type="InterPro" id="IPR008988">
    <property type="entry name" value="Transcriptional_repressor_C"/>
</dbReference>
<dbReference type="GO" id="GO:0003677">
    <property type="term" value="F:DNA binding"/>
    <property type="evidence" value="ECO:0007669"/>
    <property type="project" value="UniProtKB-KW"/>
</dbReference>
<evidence type="ECO:0000256" key="2">
    <source>
        <dbReference type="ARBA" id="ARBA00007871"/>
    </source>
</evidence>
<evidence type="ECO:0000256" key="5">
    <source>
        <dbReference type="ARBA" id="ARBA00023015"/>
    </source>
</evidence>
<reference evidence="10" key="1">
    <citation type="submission" date="2022-09" db="EMBL/GenBank/DDBJ databases">
        <title>Characterization of three MwoI isoschizomers from sequenced genome and metagenomes.</title>
        <authorList>
            <person name="Fomenkov A."/>
            <person name="Xu S.Y."/>
            <person name="Roberts R.J."/>
        </authorList>
    </citation>
    <scope>NUCLEOTIDE SEQUENCE</scope>
    <source>
        <strain evidence="10">DSM 2970</strain>
    </source>
</reference>
<organism evidence="10">
    <name type="scientific">Methanothermobacter wolfeii</name>
    <name type="common">Methanobacterium wolfei</name>
    <dbReference type="NCBI Taxonomy" id="145261"/>
    <lineage>
        <taxon>Archaea</taxon>
        <taxon>Methanobacteriati</taxon>
        <taxon>Methanobacteriota</taxon>
        <taxon>Methanomada group</taxon>
        <taxon>Methanobacteria</taxon>
        <taxon>Methanobacteriales</taxon>
        <taxon>Methanobacteriaceae</taxon>
        <taxon>Methanothermobacter</taxon>
    </lineage>
</organism>
<comment type="subcellular location">
    <subcellularLocation>
        <location evidence="1">Cytoplasm</location>
    </subcellularLocation>
</comment>
<evidence type="ECO:0000256" key="6">
    <source>
        <dbReference type="ARBA" id="ARBA00023125"/>
    </source>
</evidence>
<dbReference type="InterPro" id="IPR036390">
    <property type="entry name" value="WH_DNA-bd_sf"/>
</dbReference>
<comment type="similarity">
    <text evidence="2">Belongs to the DtxR/MntR family.</text>
</comment>
<evidence type="ECO:0000259" key="8">
    <source>
        <dbReference type="PROSITE" id="PS50944"/>
    </source>
</evidence>
<sequence>MNLMKHLSESIEEYLETIYRLIESGRTASTTEISRTMNIAPASVTQMLKKLDSEGYVKYSPYRGAVLTERGYRVARRMTRKHRILERFLHDILRIKREKIHRQACEMEHSLSDDAERALCHLLNVPGECPDKNPIPACDFKFSTCEECLEMKDADIEEIGCRDEKLRSLREMDEEETGRVSFIRGDYRVVRRLMDMGITIGVPLKVIKKAPLNGPVEVEVRSSRVALGRDIADNVFIDTEEE</sequence>
<dbReference type="Gene3D" id="2.30.30.90">
    <property type="match status" value="1"/>
</dbReference>
<dbReference type="GO" id="GO:0003700">
    <property type="term" value="F:DNA-binding transcription factor activity"/>
    <property type="evidence" value="ECO:0007669"/>
    <property type="project" value="InterPro"/>
</dbReference>
<dbReference type="SUPFAM" id="SSF50037">
    <property type="entry name" value="C-terminal domain of transcriptional repressors"/>
    <property type="match status" value="1"/>
</dbReference>
<dbReference type="InterPro" id="IPR001367">
    <property type="entry name" value="Fe_dep_repressor"/>
</dbReference>
<evidence type="ECO:0000313" key="10">
    <source>
        <dbReference type="EMBL" id="UXH32330.1"/>
    </source>
</evidence>
<dbReference type="EMBL" id="JAXUHJ010000014">
    <property type="protein sequence ID" value="MEJ8543465.1"/>
    <property type="molecule type" value="Genomic_DNA"/>
</dbReference>
<dbReference type="Pfam" id="PF01325">
    <property type="entry name" value="Fe_dep_repress"/>
    <property type="match status" value="1"/>
</dbReference>
<keyword evidence="7" id="KW-0804">Transcription</keyword>
<comment type="subunit">
    <text evidence="3">Homodimer.</text>
</comment>
<dbReference type="PANTHER" id="PTHR33238">
    <property type="entry name" value="IRON (METAL) DEPENDENT REPRESSOR, DTXR FAMILY"/>
    <property type="match status" value="1"/>
</dbReference>
<dbReference type="GO" id="GO:0046983">
    <property type="term" value="F:protein dimerization activity"/>
    <property type="evidence" value="ECO:0007669"/>
    <property type="project" value="InterPro"/>
</dbReference>
<dbReference type="InterPro" id="IPR050536">
    <property type="entry name" value="DtxR_MntR_Metal-Reg"/>
</dbReference>
<dbReference type="FunFam" id="1.10.10.10:FF:000189">
    <property type="entry name" value="HTH-type transcriptional regulator MntR"/>
    <property type="match status" value="1"/>
</dbReference>
<keyword evidence="6" id="KW-0238">DNA-binding</keyword>
<evidence type="ECO:0000256" key="1">
    <source>
        <dbReference type="ARBA" id="ARBA00004496"/>
    </source>
</evidence>
<dbReference type="PROSITE" id="PS50944">
    <property type="entry name" value="HTH_DTXR"/>
    <property type="match status" value="1"/>
</dbReference>
<dbReference type="Proteomes" id="UP001065373">
    <property type="component" value="Chromosome"/>
</dbReference>
<evidence type="ECO:0000256" key="4">
    <source>
        <dbReference type="ARBA" id="ARBA00023004"/>
    </source>
</evidence>
<dbReference type="InterPro" id="IPR036388">
    <property type="entry name" value="WH-like_DNA-bd_sf"/>
</dbReference>
<evidence type="ECO:0000256" key="3">
    <source>
        <dbReference type="ARBA" id="ARBA00011738"/>
    </source>
</evidence>
<name>A0A9E7UMC5_METWO</name>
<dbReference type="SUPFAM" id="SSF46785">
    <property type="entry name" value="Winged helix' DNA-binding domain"/>
    <property type="match status" value="1"/>
</dbReference>
<evidence type="ECO:0000313" key="11">
    <source>
        <dbReference type="Proteomes" id="UP001369247"/>
    </source>
</evidence>
<dbReference type="InterPro" id="IPR022689">
    <property type="entry name" value="Iron_dep_repressor"/>
</dbReference>
<dbReference type="Gene3D" id="1.10.60.10">
    <property type="entry name" value="Iron dependent repressor, metal binding and dimerisation domain"/>
    <property type="match status" value="1"/>
</dbReference>
<dbReference type="Pfam" id="PF02742">
    <property type="entry name" value="Fe_dep_repr_C"/>
    <property type="match status" value="1"/>
</dbReference>
<dbReference type="AlphaFoldDB" id="A0A9E7UMC5"/>
<evidence type="ECO:0000256" key="7">
    <source>
        <dbReference type="ARBA" id="ARBA00023163"/>
    </source>
</evidence>
<dbReference type="InterPro" id="IPR007167">
    <property type="entry name" value="Fe-transptr_FeoA-like"/>
</dbReference>
<dbReference type="SUPFAM" id="SSF47979">
    <property type="entry name" value="Iron-dependent repressor protein, dimerization domain"/>
    <property type="match status" value="1"/>
</dbReference>
<dbReference type="Pfam" id="PF04023">
    <property type="entry name" value="FeoA"/>
    <property type="match status" value="1"/>
</dbReference>
<dbReference type="InterPro" id="IPR022687">
    <property type="entry name" value="HTH_DTXR"/>
</dbReference>
<dbReference type="PANTHER" id="PTHR33238:SF7">
    <property type="entry name" value="IRON-DEPENDENT TRANSCRIPTIONAL REGULATOR"/>
    <property type="match status" value="1"/>
</dbReference>
<keyword evidence="11" id="KW-1185">Reference proteome</keyword>
<dbReference type="InterPro" id="IPR038157">
    <property type="entry name" value="FeoA_core_dom"/>
</dbReference>
<dbReference type="Gene3D" id="1.10.10.10">
    <property type="entry name" value="Winged helix-like DNA-binding domain superfamily/Winged helix DNA-binding domain"/>
    <property type="match status" value="1"/>
</dbReference>
<proteinExistence type="inferred from homology"/>
<dbReference type="EMBL" id="CP104550">
    <property type="protein sequence ID" value="UXH32330.1"/>
    <property type="molecule type" value="Genomic_DNA"/>
</dbReference>
<reference evidence="9 11" key="2">
    <citation type="submission" date="2023-12" db="EMBL/GenBank/DDBJ databases">
        <title>Phenotypic and Genomic Characterization of Methanothermobacter wolfeii Strain BSEL, a CO2-Capturing Archaeon with Minimal Nutrient Requirements.</title>
        <authorList>
            <person name="Ale Enriquez F."/>
            <person name="Ahring B.K."/>
        </authorList>
    </citation>
    <scope>NUCLEOTIDE SEQUENCE [LARGE SCALE GENOMIC DNA]</scope>
    <source>
        <strain evidence="9 11">BSEL-1</strain>
    </source>
</reference>
<keyword evidence="5" id="KW-0805">Transcription regulation</keyword>
<dbReference type="InterPro" id="IPR036421">
    <property type="entry name" value="Fe_dep_repressor_sf"/>
</dbReference>